<name>A0A2I0AU13_9ASPA</name>
<proteinExistence type="predicted"/>
<evidence type="ECO:0000313" key="4">
    <source>
        <dbReference type="Proteomes" id="UP000236161"/>
    </source>
</evidence>
<keyword evidence="1" id="KW-0812">Transmembrane</keyword>
<accession>A0A2I0AU13</accession>
<keyword evidence="4" id="KW-1185">Reference proteome</keyword>
<dbReference type="AlphaFoldDB" id="A0A2I0AU13"/>
<feature type="transmembrane region" description="Helical" evidence="1">
    <location>
        <begin position="20"/>
        <end position="46"/>
    </location>
</feature>
<sequence>MSFMQKWMHSFSVNLLDLTHLALADVQFINLATLIPLSLMMMMLMMMRMMSLHRNRLFFKEK</sequence>
<reference evidence="2 4" key="1">
    <citation type="journal article" date="2017" name="Nature">
        <title>The Apostasia genome and the evolution of orchids.</title>
        <authorList>
            <person name="Zhang G.Q."/>
            <person name="Liu K.W."/>
            <person name="Li Z."/>
            <person name="Lohaus R."/>
            <person name="Hsiao Y.Y."/>
            <person name="Niu S.C."/>
            <person name="Wang J.Y."/>
            <person name="Lin Y.C."/>
            <person name="Xu Q."/>
            <person name="Chen L.J."/>
            <person name="Yoshida K."/>
            <person name="Fujiwara S."/>
            <person name="Wang Z.W."/>
            <person name="Zhang Y.Q."/>
            <person name="Mitsuda N."/>
            <person name="Wang M."/>
            <person name="Liu G.H."/>
            <person name="Pecoraro L."/>
            <person name="Huang H.X."/>
            <person name="Xiao X.J."/>
            <person name="Lin M."/>
            <person name="Wu X.Y."/>
            <person name="Wu W.L."/>
            <person name="Chen Y.Y."/>
            <person name="Chang S.B."/>
            <person name="Sakamoto S."/>
            <person name="Ohme-Takagi M."/>
            <person name="Yagi M."/>
            <person name="Zeng S.J."/>
            <person name="Shen C.Y."/>
            <person name="Yeh C.M."/>
            <person name="Luo Y.B."/>
            <person name="Tsai W.C."/>
            <person name="Van de Peer Y."/>
            <person name="Liu Z.J."/>
        </authorList>
    </citation>
    <scope>NUCLEOTIDE SEQUENCE [LARGE SCALE GENOMIC DNA]</scope>
    <source>
        <strain evidence="2">ASH160606</strain>
        <strain evidence="4">cv. Shenzhen</strain>
        <tissue evidence="2">Stem</tissue>
    </source>
</reference>
<dbReference type="EMBL" id="KZ451950">
    <property type="protein sequence ID" value="PKA59030.1"/>
    <property type="molecule type" value="Genomic_DNA"/>
</dbReference>
<gene>
    <name evidence="2" type="ORF">AXF42_Ash001123</name>
    <name evidence="3" type="ORF">AXF42_Ash001124</name>
</gene>
<dbReference type="EMBL" id="KZ451950">
    <property type="protein sequence ID" value="PKA59031.1"/>
    <property type="molecule type" value="Genomic_DNA"/>
</dbReference>
<evidence type="ECO:0000313" key="3">
    <source>
        <dbReference type="EMBL" id="PKA59031.1"/>
    </source>
</evidence>
<dbReference type="Proteomes" id="UP000236161">
    <property type="component" value="Unassembled WGS sequence"/>
</dbReference>
<reference evidence="2" key="2">
    <citation type="submission" date="2017-10" db="EMBL/GenBank/DDBJ databases">
        <authorList>
            <person name="Banno H."/>
            <person name="Chua N.-H."/>
        </authorList>
    </citation>
    <scope>NUCLEOTIDE SEQUENCE</scope>
    <source>
        <strain evidence="2">ASH160606</strain>
        <tissue evidence="2">Stem</tissue>
    </source>
</reference>
<protein>
    <submittedName>
        <fullName evidence="2">Uncharacterized protein</fullName>
    </submittedName>
</protein>
<keyword evidence="1" id="KW-1133">Transmembrane helix</keyword>
<organism evidence="2 4">
    <name type="scientific">Apostasia shenzhenica</name>
    <dbReference type="NCBI Taxonomy" id="1088818"/>
    <lineage>
        <taxon>Eukaryota</taxon>
        <taxon>Viridiplantae</taxon>
        <taxon>Streptophyta</taxon>
        <taxon>Embryophyta</taxon>
        <taxon>Tracheophyta</taxon>
        <taxon>Spermatophyta</taxon>
        <taxon>Magnoliopsida</taxon>
        <taxon>Liliopsida</taxon>
        <taxon>Asparagales</taxon>
        <taxon>Orchidaceae</taxon>
        <taxon>Apostasioideae</taxon>
        <taxon>Apostasia</taxon>
    </lineage>
</organism>
<evidence type="ECO:0000256" key="1">
    <source>
        <dbReference type="SAM" id="Phobius"/>
    </source>
</evidence>
<evidence type="ECO:0000313" key="2">
    <source>
        <dbReference type="EMBL" id="PKA59030.1"/>
    </source>
</evidence>
<keyword evidence="1" id="KW-0472">Membrane</keyword>